<dbReference type="SUPFAM" id="SSF51658">
    <property type="entry name" value="Xylose isomerase-like"/>
    <property type="match status" value="1"/>
</dbReference>
<evidence type="ECO:0000259" key="1">
    <source>
        <dbReference type="Pfam" id="PF01261"/>
    </source>
</evidence>
<dbReference type="Proteomes" id="UP000612680">
    <property type="component" value="Chromosome"/>
</dbReference>
<feature type="domain" description="Xylose isomerase-like TIM barrel" evidence="1">
    <location>
        <begin position="83"/>
        <end position="266"/>
    </location>
</feature>
<dbReference type="InterPro" id="IPR036237">
    <property type="entry name" value="Xyl_isomerase-like_sf"/>
</dbReference>
<dbReference type="Gene3D" id="3.20.20.150">
    <property type="entry name" value="Divalent-metal-dependent TIM barrel enzymes"/>
    <property type="match status" value="1"/>
</dbReference>
<evidence type="ECO:0000313" key="3">
    <source>
        <dbReference type="Proteomes" id="UP000612680"/>
    </source>
</evidence>
<dbReference type="Pfam" id="PF01261">
    <property type="entry name" value="AP_endonuc_2"/>
    <property type="match status" value="1"/>
</dbReference>
<accession>A0ABX7I9V4</accession>
<organism evidence="2 3">
    <name type="scientific">Dyadobacter sandarakinus</name>
    <dbReference type="NCBI Taxonomy" id="2747268"/>
    <lineage>
        <taxon>Bacteria</taxon>
        <taxon>Pseudomonadati</taxon>
        <taxon>Bacteroidota</taxon>
        <taxon>Cytophagia</taxon>
        <taxon>Cytophagales</taxon>
        <taxon>Spirosomataceae</taxon>
        <taxon>Dyadobacter</taxon>
    </lineage>
</organism>
<proteinExistence type="predicted"/>
<dbReference type="RefSeq" id="WP_204658036.1">
    <property type="nucleotide sequence ID" value="NZ_CP056775.1"/>
</dbReference>
<dbReference type="EMBL" id="CP056775">
    <property type="protein sequence ID" value="QRR02765.1"/>
    <property type="molecule type" value="Genomic_DNA"/>
</dbReference>
<dbReference type="GO" id="GO:0016853">
    <property type="term" value="F:isomerase activity"/>
    <property type="evidence" value="ECO:0007669"/>
    <property type="project" value="UniProtKB-KW"/>
</dbReference>
<evidence type="ECO:0000313" key="2">
    <source>
        <dbReference type="EMBL" id="QRR02765.1"/>
    </source>
</evidence>
<sequence>MKKYDLFRIAACTVLLTMLLYAEELFAQRKTKDIYARDNLIAWCIVPFDIKNRNPEERCQMLDRLGIKMLAYDWREQHIPTFDEEIQTLKKHKITLQAFWLYSGPNPENDKNFHTILDVLKRNHVKTQIWCMIGGIKDMDAMTQQEKVNAVARPIAYIAGKAAEIGCTVGLYNHGGWYGEPENQLEVISYLKRPNIGIVYNFHHAEEHIDRFPEFFPKILPHLMALNLAGLKKGNPVKVVPIGQGDAEREMMKIVRSSTYRGPVGIINEDTAPDAEVGLTMNMEGLKKVLKDLGDENALKTYK</sequence>
<reference evidence="2 3" key="1">
    <citation type="submission" date="2020-06" db="EMBL/GenBank/DDBJ databases">
        <title>Dyadobacter sandarakinus sp. nov., isolated from the soil of the Arctic Yellow River Station.</title>
        <authorList>
            <person name="Zhang Y."/>
            <person name="Peng F."/>
        </authorList>
    </citation>
    <scope>NUCLEOTIDE SEQUENCE [LARGE SCALE GENOMIC DNA]</scope>
    <source>
        <strain evidence="2 3">Q3-56</strain>
    </source>
</reference>
<protein>
    <submittedName>
        <fullName evidence="2">Xylose isomerase</fullName>
    </submittedName>
</protein>
<gene>
    <name evidence="2" type="ORF">HWI92_18515</name>
</gene>
<dbReference type="InterPro" id="IPR013022">
    <property type="entry name" value="Xyl_isomerase-like_TIM-brl"/>
</dbReference>
<keyword evidence="3" id="KW-1185">Reference proteome</keyword>
<name>A0ABX7I9V4_9BACT</name>
<keyword evidence="2" id="KW-0413">Isomerase</keyword>